<dbReference type="Pfam" id="PF08417">
    <property type="entry name" value="PaO"/>
    <property type="match status" value="2"/>
</dbReference>
<sequence length="493" mass="55490">MISKILPENVSKISSLSRHRRYEVLIENLMDPSHVPYAHYGIMNVTREGGRPMAIEVKKLDINGFFAQQERGYNKFIPPCVFYAMPKSAANTGYASSGGINEETSENVKARRFLLIFICVPVSPGNSRLIWSFPRNVGVWIDQVVPRWMFHVGQNLILDSDLYLLHLEELKITDIGPSNWQRACFVPTKADALVVAFRKWLRKYSGGQVDFGTKYSGLLPPSPPKEQLMDRYRSHVLNCSSCRVAVKGLKALEVALQVISVASIGIIAAIKQGMMSMAAKSVVVSMAVLCFAASKWLSHFIYKTFYFHDYNHALSPGNSRLIWAFPRNFGVWIDAVVPRWMFHVGQNLLIDSDLYLVHLEERKITDIGPSNWQKACFVPTKTDALVVAFRKWLRKYSGGQIDWGTKYSGLLPPSPPKEQLMDSERSQGTRSCFAGVISVASIGIVAAIKEGIMTMASKTVVVSMAVLCFVASKWLSHFIYKTFYSHDYNHALR</sequence>
<dbReference type="GO" id="GO:0016020">
    <property type="term" value="C:membrane"/>
    <property type="evidence" value="ECO:0007669"/>
    <property type="project" value="UniProtKB-SubCell"/>
</dbReference>
<dbReference type="AlphaFoldDB" id="A0A835HB49"/>
<dbReference type="PANTHER" id="PTHR21266">
    <property type="entry name" value="IRON-SULFUR DOMAIN CONTAINING PROTEIN"/>
    <property type="match status" value="1"/>
</dbReference>
<feature type="transmembrane region" description="Helical" evidence="7">
    <location>
        <begin position="460"/>
        <end position="480"/>
    </location>
</feature>
<keyword evidence="4 7" id="KW-1133">Transmembrane helix</keyword>
<evidence type="ECO:0000256" key="1">
    <source>
        <dbReference type="ARBA" id="ARBA00004370"/>
    </source>
</evidence>
<dbReference type="InterPro" id="IPR050584">
    <property type="entry name" value="Cholesterol_7-desaturase"/>
</dbReference>
<keyword evidence="10" id="KW-1185">Reference proteome</keyword>
<dbReference type="SUPFAM" id="SSF55961">
    <property type="entry name" value="Bet v1-like"/>
    <property type="match status" value="2"/>
</dbReference>
<gene>
    <name evidence="9" type="ORF">IFM89_038252</name>
</gene>
<dbReference type="Gene3D" id="3.90.380.10">
    <property type="entry name" value="Naphthalene 1,2-dioxygenase Alpha Subunit, Chain A, domain 1"/>
    <property type="match status" value="1"/>
</dbReference>
<evidence type="ECO:0000256" key="5">
    <source>
        <dbReference type="ARBA" id="ARBA00023002"/>
    </source>
</evidence>
<evidence type="ECO:0000259" key="8">
    <source>
        <dbReference type="Pfam" id="PF08417"/>
    </source>
</evidence>
<evidence type="ECO:0000256" key="7">
    <source>
        <dbReference type="SAM" id="Phobius"/>
    </source>
</evidence>
<keyword evidence="6 7" id="KW-0472">Membrane</keyword>
<reference evidence="9 10" key="1">
    <citation type="submission" date="2020-10" db="EMBL/GenBank/DDBJ databases">
        <title>The Coptis chinensis genome and diversification of protoberbering-type alkaloids.</title>
        <authorList>
            <person name="Wang B."/>
            <person name="Shu S."/>
            <person name="Song C."/>
            <person name="Liu Y."/>
        </authorList>
    </citation>
    <scope>NUCLEOTIDE SEQUENCE [LARGE SCALE GENOMIC DNA]</scope>
    <source>
        <strain evidence="9">HL-2020</strain>
        <tissue evidence="9">Leaf</tissue>
    </source>
</reference>
<keyword evidence="2 7" id="KW-0812">Transmembrane</keyword>
<keyword evidence="3" id="KW-0809">Transit peptide</keyword>
<proteinExistence type="predicted"/>
<comment type="caution">
    <text evidence="9">The sequence shown here is derived from an EMBL/GenBank/DDBJ whole genome shotgun (WGS) entry which is preliminary data.</text>
</comment>
<evidence type="ECO:0000256" key="2">
    <source>
        <dbReference type="ARBA" id="ARBA00022692"/>
    </source>
</evidence>
<evidence type="ECO:0000256" key="6">
    <source>
        <dbReference type="ARBA" id="ARBA00023136"/>
    </source>
</evidence>
<name>A0A835HB49_9MAGN</name>
<dbReference type="GO" id="GO:0010277">
    <property type="term" value="F:chlorophyllide a oxygenase activity"/>
    <property type="evidence" value="ECO:0007669"/>
    <property type="project" value="InterPro"/>
</dbReference>
<keyword evidence="5" id="KW-0560">Oxidoreductase</keyword>
<evidence type="ECO:0000313" key="10">
    <source>
        <dbReference type="Proteomes" id="UP000631114"/>
    </source>
</evidence>
<dbReference type="PANTHER" id="PTHR21266:SF32">
    <property type="entry name" value="CHOLESTEROL 7-DESATURASE NVD"/>
    <property type="match status" value="1"/>
</dbReference>
<dbReference type="Proteomes" id="UP000631114">
    <property type="component" value="Unassembled WGS sequence"/>
</dbReference>
<accession>A0A835HB49</accession>
<dbReference type="OrthoDB" id="426882at2759"/>
<feature type="transmembrane region" description="Helical" evidence="7">
    <location>
        <begin position="428"/>
        <end position="448"/>
    </location>
</feature>
<dbReference type="GO" id="GO:0005737">
    <property type="term" value="C:cytoplasm"/>
    <property type="evidence" value="ECO:0007669"/>
    <property type="project" value="TreeGrafter"/>
</dbReference>
<evidence type="ECO:0000256" key="4">
    <source>
        <dbReference type="ARBA" id="ARBA00022989"/>
    </source>
</evidence>
<comment type="subcellular location">
    <subcellularLocation>
        <location evidence="1">Membrane</location>
    </subcellularLocation>
</comment>
<dbReference type="InterPro" id="IPR013626">
    <property type="entry name" value="PaO"/>
</dbReference>
<dbReference type="EMBL" id="JADFTS010000008">
    <property type="protein sequence ID" value="KAF9595249.1"/>
    <property type="molecule type" value="Genomic_DNA"/>
</dbReference>
<evidence type="ECO:0000256" key="3">
    <source>
        <dbReference type="ARBA" id="ARBA00022946"/>
    </source>
</evidence>
<feature type="domain" description="Pheophorbide a oxygenase" evidence="8">
    <location>
        <begin position="311"/>
        <end position="368"/>
    </location>
</feature>
<protein>
    <recommendedName>
        <fullName evidence="8">Pheophorbide a oxygenase domain-containing protein</fullName>
    </recommendedName>
</protein>
<organism evidence="9 10">
    <name type="scientific">Coptis chinensis</name>
    <dbReference type="NCBI Taxonomy" id="261450"/>
    <lineage>
        <taxon>Eukaryota</taxon>
        <taxon>Viridiplantae</taxon>
        <taxon>Streptophyta</taxon>
        <taxon>Embryophyta</taxon>
        <taxon>Tracheophyta</taxon>
        <taxon>Spermatophyta</taxon>
        <taxon>Magnoliopsida</taxon>
        <taxon>Ranunculales</taxon>
        <taxon>Ranunculaceae</taxon>
        <taxon>Coptidoideae</taxon>
        <taxon>Coptis</taxon>
    </lineage>
</organism>
<feature type="domain" description="Pheophorbide a oxygenase" evidence="8">
    <location>
        <begin position="76"/>
        <end position="176"/>
    </location>
</feature>
<evidence type="ECO:0000313" key="9">
    <source>
        <dbReference type="EMBL" id="KAF9595249.1"/>
    </source>
</evidence>